<comment type="subcellular location">
    <subcellularLocation>
        <location evidence="1">Cell membrane</location>
        <topology evidence="1">Multi-pass membrane protein</topology>
    </subcellularLocation>
</comment>
<feature type="transmembrane region" description="Helical" evidence="9">
    <location>
        <begin position="382"/>
        <end position="406"/>
    </location>
</feature>
<evidence type="ECO:0000256" key="1">
    <source>
        <dbReference type="ARBA" id="ARBA00004651"/>
    </source>
</evidence>
<feature type="transmembrane region" description="Helical" evidence="9">
    <location>
        <begin position="677"/>
        <end position="703"/>
    </location>
</feature>
<evidence type="ECO:0000256" key="3">
    <source>
        <dbReference type="ARBA" id="ARBA00022475"/>
    </source>
</evidence>
<dbReference type="PANTHER" id="PTHR42643:SF30">
    <property type="entry name" value="IONOTROPIC RECEPTOR 40A-RELATED"/>
    <property type="match status" value="1"/>
</dbReference>
<proteinExistence type="inferred from homology"/>
<feature type="transmembrane region" description="Helical" evidence="9">
    <location>
        <begin position="426"/>
        <end position="449"/>
    </location>
</feature>
<keyword evidence="12" id="KW-1185">Reference proteome</keyword>
<dbReference type="Proteomes" id="UP000235965">
    <property type="component" value="Unassembled WGS sequence"/>
</dbReference>
<evidence type="ECO:0000256" key="7">
    <source>
        <dbReference type="ARBA" id="ARBA00023170"/>
    </source>
</evidence>
<evidence type="ECO:0000259" key="10">
    <source>
        <dbReference type="Pfam" id="PF00060"/>
    </source>
</evidence>
<keyword evidence="4 9" id="KW-0812">Transmembrane</keyword>
<evidence type="ECO:0000313" key="12">
    <source>
        <dbReference type="Proteomes" id="UP000235965"/>
    </source>
</evidence>
<dbReference type="InParanoid" id="A0A2J7PWL3"/>
<dbReference type="SUPFAM" id="SSF53850">
    <property type="entry name" value="Periplasmic binding protein-like II"/>
    <property type="match status" value="1"/>
</dbReference>
<evidence type="ECO:0000313" key="11">
    <source>
        <dbReference type="EMBL" id="PNF20715.1"/>
    </source>
</evidence>
<reference evidence="11 12" key="1">
    <citation type="submission" date="2017-12" db="EMBL/GenBank/DDBJ databases">
        <title>Hemimetabolous genomes reveal molecular basis of termite eusociality.</title>
        <authorList>
            <person name="Harrison M.C."/>
            <person name="Jongepier E."/>
            <person name="Robertson H.M."/>
            <person name="Arning N."/>
            <person name="Bitard-Feildel T."/>
            <person name="Chao H."/>
            <person name="Childers C.P."/>
            <person name="Dinh H."/>
            <person name="Doddapaneni H."/>
            <person name="Dugan S."/>
            <person name="Gowin J."/>
            <person name="Greiner C."/>
            <person name="Han Y."/>
            <person name="Hu H."/>
            <person name="Hughes D.S.T."/>
            <person name="Huylmans A.-K."/>
            <person name="Kemena C."/>
            <person name="Kremer L.P.M."/>
            <person name="Lee S.L."/>
            <person name="Lopez-Ezquerra A."/>
            <person name="Mallet L."/>
            <person name="Monroy-Kuhn J.M."/>
            <person name="Moser A."/>
            <person name="Murali S.C."/>
            <person name="Muzny D.M."/>
            <person name="Otani S."/>
            <person name="Piulachs M.-D."/>
            <person name="Poelchau M."/>
            <person name="Qu J."/>
            <person name="Schaub F."/>
            <person name="Wada-Katsumata A."/>
            <person name="Worley K.C."/>
            <person name="Xie Q."/>
            <person name="Ylla G."/>
            <person name="Poulsen M."/>
            <person name="Gibbs R.A."/>
            <person name="Schal C."/>
            <person name="Richards S."/>
            <person name="Belles X."/>
            <person name="Korb J."/>
            <person name="Bornberg-Bauer E."/>
        </authorList>
    </citation>
    <scope>NUCLEOTIDE SEQUENCE [LARGE SCALE GENOMIC DNA]</scope>
    <source>
        <tissue evidence="11">Whole body</tissue>
    </source>
</reference>
<sequence>MNRLRPLERWDHGFESNSRYGCLCGFILYVGSGLKLAQAEIILTCKPEVPGSNLMASLHMKNPLKLVLIAMTVCAVATVTGDELLAAEQQMALCVERIAQQYFTCGRSLLVSMPRDIRGNRGRPLLNFPYKNNLHLVNLVLHNLNENTCCPVQLFSANTKLDAAYEINYSYIIFVWPQEQDDDLIDSLRSQLDMLRDSEVQQWNPRGRFVVVVTDHDSDSPPSIPLQIYETMWTEYTVIDNVIVISNLSNKNVLDLYSGFPYEIGNCKQIREVSLMDQWIFEDTGKFYNRQNLFPQKLQKDFQNCVIRVASIGISPFVILTENHTITDGGELYDVRGFSVEYILIAINKMNLSAVFLPPSLELSLDAAVAGLSNLMSRQSDILIGMVPLLPVVLTAFTEPSIPYIYDAVKWFLPCPKPNARVHKIVTMYNTSVWLTMMLVLIVTGAVFWCSTKRPHRLDTKESKTLRTISNSICISWAIFIGISVPEMPKTWKIRIFFLVYVWYCFAMSTVFQAFFVSYLVEPGHEKKIETIEELIDSNVMYGYNTAMEVGMMTTDYTYHLKFPESRRTDCSNTKNCIHRMMSDGDVATIIDPMYVEYVTNEFGLEDQTKYLCTLKENVIDGTVIALLPKGSPLLNRFNKYIRRIMEGGLVERYWAELNLEARLRSKMKFDVDGSNMYFVFSLSHITPAFSVLGFGYMCGFILCLAECFHKRITKKSYHSSRGGSEPRPKEVAMMYKYGRGVVYRQHLARSPTKQAIIVFTVMAGRRLLRYDKGRAIAQASKRIAVMNLRTETIKTKGRKPLLEAFHLLASADITEFQTMDANSNRNKLAG</sequence>
<feature type="domain" description="Ionotropic glutamate receptor C-terminal" evidence="10">
    <location>
        <begin position="431"/>
        <end position="576"/>
    </location>
</feature>
<protein>
    <recommendedName>
        <fullName evidence="10">Ionotropic glutamate receptor C-terminal domain-containing protein</fullName>
    </recommendedName>
</protein>
<keyword evidence="7" id="KW-0675">Receptor</keyword>
<dbReference type="Pfam" id="PF00060">
    <property type="entry name" value="Lig_chan"/>
    <property type="match status" value="1"/>
</dbReference>
<keyword evidence="8" id="KW-0325">Glycoprotein</keyword>
<keyword evidence="3" id="KW-1003">Cell membrane</keyword>
<dbReference type="GO" id="GO:0050906">
    <property type="term" value="P:detection of stimulus involved in sensory perception"/>
    <property type="evidence" value="ECO:0007669"/>
    <property type="project" value="UniProtKB-ARBA"/>
</dbReference>
<dbReference type="FunCoup" id="A0A2J7PWL3">
    <property type="interactions" value="87"/>
</dbReference>
<organism evidence="11 12">
    <name type="scientific">Cryptotermes secundus</name>
    <dbReference type="NCBI Taxonomy" id="105785"/>
    <lineage>
        <taxon>Eukaryota</taxon>
        <taxon>Metazoa</taxon>
        <taxon>Ecdysozoa</taxon>
        <taxon>Arthropoda</taxon>
        <taxon>Hexapoda</taxon>
        <taxon>Insecta</taxon>
        <taxon>Pterygota</taxon>
        <taxon>Neoptera</taxon>
        <taxon>Polyneoptera</taxon>
        <taxon>Dictyoptera</taxon>
        <taxon>Blattodea</taxon>
        <taxon>Blattoidea</taxon>
        <taxon>Termitoidae</taxon>
        <taxon>Kalotermitidae</taxon>
        <taxon>Cryptotermitinae</taxon>
        <taxon>Cryptotermes</taxon>
    </lineage>
</organism>
<evidence type="ECO:0000256" key="8">
    <source>
        <dbReference type="ARBA" id="ARBA00023180"/>
    </source>
</evidence>
<evidence type="ECO:0000256" key="4">
    <source>
        <dbReference type="ARBA" id="ARBA00022692"/>
    </source>
</evidence>
<evidence type="ECO:0000256" key="6">
    <source>
        <dbReference type="ARBA" id="ARBA00023136"/>
    </source>
</evidence>
<dbReference type="GO" id="GO:0005886">
    <property type="term" value="C:plasma membrane"/>
    <property type="evidence" value="ECO:0007669"/>
    <property type="project" value="UniProtKB-SubCell"/>
</dbReference>
<evidence type="ECO:0000256" key="2">
    <source>
        <dbReference type="ARBA" id="ARBA00008685"/>
    </source>
</evidence>
<dbReference type="Gene3D" id="1.10.287.70">
    <property type="match status" value="1"/>
</dbReference>
<keyword evidence="6 9" id="KW-0472">Membrane</keyword>
<evidence type="ECO:0000256" key="9">
    <source>
        <dbReference type="SAM" id="Phobius"/>
    </source>
</evidence>
<evidence type="ECO:0000256" key="5">
    <source>
        <dbReference type="ARBA" id="ARBA00022989"/>
    </source>
</evidence>
<dbReference type="InterPro" id="IPR001320">
    <property type="entry name" value="Iontro_rcpt_C"/>
</dbReference>
<dbReference type="OrthoDB" id="6430908at2759"/>
<dbReference type="STRING" id="105785.A0A2J7PWL3"/>
<comment type="caution">
    <text evidence="11">The sequence shown here is derived from an EMBL/GenBank/DDBJ whole genome shotgun (WGS) entry which is preliminary data.</text>
</comment>
<accession>A0A2J7PWL3</accession>
<keyword evidence="5 9" id="KW-1133">Transmembrane helix</keyword>
<feature type="transmembrane region" description="Helical" evidence="9">
    <location>
        <begin position="469"/>
        <end position="486"/>
    </location>
</feature>
<name>A0A2J7PWL3_9NEOP</name>
<feature type="transmembrane region" description="Helical" evidence="9">
    <location>
        <begin position="498"/>
        <end position="521"/>
    </location>
</feature>
<dbReference type="InterPro" id="IPR052192">
    <property type="entry name" value="Insect_Ionotropic_Sensory_Rcpt"/>
</dbReference>
<dbReference type="EMBL" id="NEVH01020889">
    <property type="protein sequence ID" value="PNF20715.1"/>
    <property type="molecule type" value="Genomic_DNA"/>
</dbReference>
<comment type="similarity">
    <text evidence="2">Belongs to the glutamate-gated ion channel (TC 1.A.10.1) family.</text>
</comment>
<dbReference type="AlphaFoldDB" id="A0A2J7PWL3"/>
<dbReference type="PANTHER" id="PTHR42643">
    <property type="entry name" value="IONOTROPIC RECEPTOR 20A-RELATED"/>
    <property type="match status" value="1"/>
</dbReference>
<gene>
    <name evidence="11" type="ORF">B7P43_G17653</name>
</gene>
<dbReference type="GO" id="GO:0015276">
    <property type="term" value="F:ligand-gated monoatomic ion channel activity"/>
    <property type="evidence" value="ECO:0007669"/>
    <property type="project" value="InterPro"/>
</dbReference>